<gene>
    <name evidence="1" type="ORF">H4Q32_027593</name>
</gene>
<protein>
    <submittedName>
        <fullName evidence="1">Uncharacterized protein</fullName>
    </submittedName>
</protein>
<comment type="caution">
    <text evidence="1">The sequence shown here is derived from an EMBL/GenBank/DDBJ whole genome shotgun (WGS) entry which is preliminary data.</text>
</comment>
<accession>A0ABQ8MDP6</accession>
<dbReference type="Proteomes" id="UP000830375">
    <property type="component" value="Unassembled WGS sequence"/>
</dbReference>
<sequence length="52" mass="6023">MYVFFFSKSANRGPDPDVTVAGRLSVVREYKYLGVILDSQLTLRKQVKKSWQ</sequence>
<reference evidence="1 2" key="1">
    <citation type="submission" date="2022-01" db="EMBL/GenBank/DDBJ databases">
        <title>A high-quality chromosome-level genome assembly of rohu carp, Labeo rohita.</title>
        <authorList>
            <person name="Arick M.A. II"/>
            <person name="Hsu C.-Y."/>
            <person name="Magbanua Z."/>
            <person name="Pechanova O."/>
            <person name="Grover C."/>
            <person name="Miller E."/>
            <person name="Thrash A."/>
            <person name="Ezzel L."/>
            <person name="Alam S."/>
            <person name="Benzie J."/>
            <person name="Hamilton M."/>
            <person name="Karsi A."/>
            <person name="Lawrence M.L."/>
            <person name="Peterson D.G."/>
        </authorList>
    </citation>
    <scope>NUCLEOTIDE SEQUENCE [LARGE SCALE GENOMIC DNA]</scope>
    <source>
        <strain evidence="2">BAU-BD-2019</strain>
        <tissue evidence="1">Blood</tissue>
    </source>
</reference>
<organism evidence="1 2">
    <name type="scientific">Labeo rohita</name>
    <name type="common">Indian major carp</name>
    <name type="synonym">Cyprinus rohita</name>
    <dbReference type="NCBI Taxonomy" id="84645"/>
    <lineage>
        <taxon>Eukaryota</taxon>
        <taxon>Metazoa</taxon>
        <taxon>Chordata</taxon>
        <taxon>Craniata</taxon>
        <taxon>Vertebrata</taxon>
        <taxon>Euteleostomi</taxon>
        <taxon>Actinopterygii</taxon>
        <taxon>Neopterygii</taxon>
        <taxon>Teleostei</taxon>
        <taxon>Ostariophysi</taxon>
        <taxon>Cypriniformes</taxon>
        <taxon>Cyprinidae</taxon>
        <taxon>Labeoninae</taxon>
        <taxon>Labeonini</taxon>
        <taxon>Labeo</taxon>
    </lineage>
</organism>
<proteinExistence type="predicted"/>
<evidence type="ECO:0000313" key="2">
    <source>
        <dbReference type="Proteomes" id="UP000830375"/>
    </source>
</evidence>
<dbReference type="EMBL" id="JACTAM010000009">
    <property type="protein sequence ID" value="KAI2660998.1"/>
    <property type="molecule type" value="Genomic_DNA"/>
</dbReference>
<keyword evidence="2" id="KW-1185">Reference proteome</keyword>
<evidence type="ECO:0000313" key="1">
    <source>
        <dbReference type="EMBL" id="KAI2660998.1"/>
    </source>
</evidence>
<name>A0ABQ8MDP6_LABRO</name>